<dbReference type="EMBL" id="SRYB01000052">
    <property type="protein sequence ID" value="TGY75737.1"/>
    <property type="molecule type" value="Genomic_DNA"/>
</dbReference>
<sequence length="415" mass="48575">MTDLQIKKQMMNLWKINFQDSSDYISLIFDNYFNKKFIEWHEINGEIISALLGIPYNFVWGKYKMKGLYLCGLSTNKKYRNTGIMKTLISRINIKAKKLGFAFTFLIPANENLFKYYTNNLYNTSFYRAKLEYLFTSNFNLISLNKIYNSLDNYIGNLQQRYQLINVVKYDSSNEKIRQYIIDKIVNIEQHISTYISILHSPKDIGIIIDENKISNGEIFISYINEDVLTGIAFISIDPNKNIVINKIYYDDIPSFYKLLNHIKSKYHNSKITLFLYPEESCVNNVFEPNNNTLDPENKLSKAAGIIIQFKKQLTKYGMIRVLDVSQILKFMTGYRDDLKLSILIKDQIGITKYEISYGKLFINHNIRSDQIISNRNKVVSIPQLSELIFREEESNVPDKINIPRLPINMSLLLD</sequence>
<evidence type="ECO:0000313" key="2">
    <source>
        <dbReference type="Proteomes" id="UP000306319"/>
    </source>
</evidence>
<name>A0AC61RBF4_9BACT</name>
<keyword evidence="2" id="KW-1185">Reference proteome</keyword>
<dbReference type="Proteomes" id="UP000306319">
    <property type="component" value="Unassembled WGS sequence"/>
</dbReference>
<protein>
    <submittedName>
        <fullName evidence="1">GNAT family N-acetyltransferase</fullName>
    </submittedName>
</protein>
<gene>
    <name evidence="1" type="ORF">E5331_19535</name>
</gene>
<organism evidence="1 2">
    <name type="scientific">Lepagella muris</name>
    <dbReference type="NCBI Taxonomy" id="3032870"/>
    <lineage>
        <taxon>Bacteria</taxon>
        <taxon>Pseudomonadati</taxon>
        <taxon>Bacteroidota</taxon>
        <taxon>Bacteroidia</taxon>
        <taxon>Bacteroidales</taxon>
        <taxon>Muribaculaceae</taxon>
        <taxon>Lepagella</taxon>
    </lineage>
</organism>
<comment type="caution">
    <text evidence="1">The sequence shown here is derived from an EMBL/GenBank/DDBJ whole genome shotgun (WGS) entry which is preliminary data.</text>
</comment>
<proteinExistence type="predicted"/>
<reference evidence="1" key="1">
    <citation type="submission" date="2019-04" db="EMBL/GenBank/DDBJ databases">
        <title>Microbes associate with the intestines of laboratory mice.</title>
        <authorList>
            <person name="Navarre W."/>
            <person name="Wong E."/>
            <person name="Huang K."/>
            <person name="Tropini C."/>
            <person name="Ng K."/>
            <person name="Yu B."/>
        </authorList>
    </citation>
    <scope>NUCLEOTIDE SEQUENCE</scope>
    <source>
        <strain evidence="1">NM04_E33</strain>
    </source>
</reference>
<accession>A0AC61RBF4</accession>
<evidence type="ECO:0000313" key="1">
    <source>
        <dbReference type="EMBL" id="TGY75737.1"/>
    </source>
</evidence>